<evidence type="ECO:0000313" key="1">
    <source>
        <dbReference type="EMBL" id="MBR0669141.1"/>
    </source>
</evidence>
<reference evidence="2" key="1">
    <citation type="journal article" date="2021" name="Syst. Appl. Microbiol.">
        <title>Roseomonas hellenica sp. nov., isolated from roots of wild-growing Alkanna tinctoria.</title>
        <authorList>
            <person name="Rat A."/>
            <person name="Naranjo H.D."/>
            <person name="Lebbe L."/>
            <person name="Cnockaert M."/>
            <person name="Krigas N."/>
            <person name="Grigoriadou K."/>
            <person name="Maloupa E."/>
            <person name="Willems A."/>
        </authorList>
    </citation>
    <scope>NUCLEOTIDE SEQUENCE [LARGE SCALE GENOMIC DNA]</scope>
    <source>
        <strain evidence="2">LMG 31523</strain>
    </source>
</reference>
<dbReference type="EMBL" id="JAAGBB010000085">
    <property type="protein sequence ID" value="MBR0669141.1"/>
    <property type="molecule type" value="Genomic_DNA"/>
</dbReference>
<dbReference type="InterPro" id="IPR035198">
    <property type="entry name" value="SU10_MCP"/>
</dbReference>
<name>A0ABS5F9A1_9PROT</name>
<dbReference type="Pfam" id="PF17236">
    <property type="entry name" value="SU10_MCP"/>
    <property type="match status" value="1"/>
</dbReference>
<protein>
    <submittedName>
        <fullName evidence="1">DUF5309 domain-containing protein</fullName>
    </submittedName>
</protein>
<dbReference type="RefSeq" id="WP_211857853.1">
    <property type="nucleotide sequence ID" value="NZ_JAAGBB010000085.1"/>
</dbReference>
<comment type="caution">
    <text evidence="1">The sequence shown here is derived from an EMBL/GenBank/DDBJ whole genome shotgun (WGS) entry which is preliminary data.</text>
</comment>
<proteinExistence type="predicted"/>
<gene>
    <name evidence="1" type="ORF">GXW71_32625</name>
</gene>
<evidence type="ECO:0000313" key="2">
    <source>
        <dbReference type="Proteomes" id="UP001196870"/>
    </source>
</evidence>
<sequence length="320" mass="34654">MAKVTNAFTTYGAKGNREDLANAIYNIDPTDRPFMTAVGTRNATNVQFDWQTETLPAVNKANRKEEGFELSRSVAQPTVRRSNICQISTRDATVSGSQESADAAGKRGEMAHQIALNGKALLRDMESILVGEQARANGDDTTPAARATRAFEHWITTNASYGAGGANPASETAAVTDGTLRAFTEALLADAIQETYENGGEPTLLMMGPYAKRKFSGFAGRANSRVKIDADEIVAAADFYLSDFGELKAVPSRWQRPRTVLGIDPEYAKVAYYRRLKTEEIAKIGDAETRMLVAEYGLEVSNEAAHFKIADIAPSAADEP</sequence>
<organism evidence="1 2">
    <name type="scientific">Plastoroseomonas hellenica</name>
    <dbReference type="NCBI Taxonomy" id="2687306"/>
    <lineage>
        <taxon>Bacteria</taxon>
        <taxon>Pseudomonadati</taxon>
        <taxon>Pseudomonadota</taxon>
        <taxon>Alphaproteobacteria</taxon>
        <taxon>Acetobacterales</taxon>
        <taxon>Acetobacteraceae</taxon>
        <taxon>Plastoroseomonas</taxon>
    </lineage>
</organism>
<keyword evidence="2" id="KW-1185">Reference proteome</keyword>
<dbReference type="Proteomes" id="UP001196870">
    <property type="component" value="Unassembled WGS sequence"/>
</dbReference>
<accession>A0ABS5F9A1</accession>